<sequence length="55" mass="6109">MFSLKTDDQCQQAPTSDGYVTPTSQKCLSVSPVMNNWRNAGLLEMWCEAFSGKCC</sequence>
<keyword evidence="3" id="KW-1185">Reference proteome</keyword>
<proteinExistence type="predicted"/>
<feature type="region of interest" description="Disordered" evidence="1">
    <location>
        <begin position="1"/>
        <end position="22"/>
    </location>
</feature>
<reference evidence="2 3" key="1">
    <citation type="submission" date="2020-02" db="EMBL/GenBank/DDBJ databases">
        <authorList>
            <person name="Ferguson B K."/>
        </authorList>
    </citation>
    <scope>NUCLEOTIDE SEQUENCE [LARGE SCALE GENOMIC DNA]</scope>
</reference>
<evidence type="ECO:0000313" key="2">
    <source>
        <dbReference type="EMBL" id="CAB0016001.1"/>
    </source>
</evidence>
<name>A0A6H5HJG2_9HEMI</name>
<protein>
    <submittedName>
        <fullName evidence="2">Uncharacterized protein</fullName>
    </submittedName>
</protein>
<organism evidence="2 3">
    <name type="scientific">Nesidiocoris tenuis</name>
    <dbReference type="NCBI Taxonomy" id="355587"/>
    <lineage>
        <taxon>Eukaryota</taxon>
        <taxon>Metazoa</taxon>
        <taxon>Ecdysozoa</taxon>
        <taxon>Arthropoda</taxon>
        <taxon>Hexapoda</taxon>
        <taxon>Insecta</taxon>
        <taxon>Pterygota</taxon>
        <taxon>Neoptera</taxon>
        <taxon>Paraneoptera</taxon>
        <taxon>Hemiptera</taxon>
        <taxon>Heteroptera</taxon>
        <taxon>Panheteroptera</taxon>
        <taxon>Cimicomorpha</taxon>
        <taxon>Miridae</taxon>
        <taxon>Dicyphina</taxon>
        <taxon>Nesidiocoris</taxon>
    </lineage>
</organism>
<evidence type="ECO:0000313" key="3">
    <source>
        <dbReference type="Proteomes" id="UP000479000"/>
    </source>
</evidence>
<evidence type="ECO:0000256" key="1">
    <source>
        <dbReference type="SAM" id="MobiDB-lite"/>
    </source>
</evidence>
<dbReference type="Proteomes" id="UP000479000">
    <property type="component" value="Unassembled WGS sequence"/>
</dbReference>
<accession>A0A6H5HJG2</accession>
<dbReference type="EMBL" id="CADCXU010029841">
    <property type="protein sequence ID" value="CAB0016001.1"/>
    <property type="molecule type" value="Genomic_DNA"/>
</dbReference>
<dbReference type="AlphaFoldDB" id="A0A6H5HJG2"/>
<gene>
    <name evidence="2" type="ORF">NTEN_LOCUS20332</name>
</gene>